<comment type="caution">
    <text evidence="4">The sequence shown here is derived from an EMBL/GenBank/DDBJ whole genome shotgun (WGS) entry which is preliminary data.</text>
</comment>
<dbReference type="CDD" id="cd00082">
    <property type="entry name" value="HisKA"/>
    <property type="match status" value="1"/>
</dbReference>
<keyword evidence="5" id="KW-1185">Reference proteome</keyword>
<evidence type="ECO:0000259" key="3">
    <source>
        <dbReference type="Pfam" id="PF13185"/>
    </source>
</evidence>
<name>A0ABS8KLY9_9BURK</name>
<evidence type="ECO:0000256" key="1">
    <source>
        <dbReference type="ARBA" id="ARBA00000085"/>
    </source>
</evidence>
<dbReference type="SUPFAM" id="SSF47384">
    <property type="entry name" value="Homodimeric domain of signal transducing histidine kinase"/>
    <property type="match status" value="1"/>
</dbReference>
<sequence length="237" mass="25445">MESNHALADNDEFANRPARQPDYASESAGLVRLAAAQMGPRANLLQEIADVALSVCNAGSAGISLVEGTGDSRHFRWLAVAGRCADLRGKTTAWDECPCAMTLEARTPQLFIRPQDEFPCLRFLGVDVAEGIVVPIPTTDTPLWAIWVMSDEEGRQFDLEDVRLLSNLAVFAGAALTVVDARDSGIENDQRHNEFIAMLGHELRHPMAPIGSAVGAAARLCADNAKAVEVLPSHDGS</sequence>
<organism evidence="4 5">
    <name type="scientific">Paraburkholderia translucens</name>
    <dbReference type="NCBI Taxonomy" id="2886945"/>
    <lineage>
        <taxon>Bacteria</taxon>
        <taxon>Pseudomonadati</taxon>
        <taxon>Pseudomonadota</taxon>
        <taxon>Betaproteobacteria</taxon>
        <taxon>Burkholderiales</taxon>
        <taxon>Burkholderiaceae</taxon>
        <taxon>Paraburkholderia</taxon>
    </lineage>
</organism>
<dbReference type="EC" id="2.7.13.3" evidence="2"/>
<dbReference type="Pfam" id="PF13185">
    <property type="entry name" value="GAF_2"/>
    <property type="match status" value="1"/>
</dbReference>
<evidence type="ECO:0000313" key="5">
    <source>
        <dbReference type="Proteomes" id="UP001430614"/>
    </source>
</evidence>
<evidence type="ECO:0000313" key="4">
    <source>
        <dbReference type="EMBL" id="MCC8405795.1"/>
    </source>
</evidence>
<dbReference type="InterPro" id="IPR036097">
    <property type="entry name" value="HisK_dim/P_sf"/>
</dbReference>
<dbReference type="InterPro" id="IPR029016">
    <property type="entry name" value="GAF-like_dom_sf"/>
</dbReference>
<dbReference type="InterPro" id="IPR003661">
    <property type="entry name" value="HisK_dim/P_dom"/>
</dbReference>
<reference evidence="4 5" key="1">
    <citation type="submission" date="2021-11" db="EMBL/GenBank/DDBJ databases">
        <authorList>
            <person name="Oh E.-T."/>
            <person name="Kim S.-B."/>
        </authorList>
    </citation>
    <scope>NUCLEOTIDE SEQUENCE [LARGE SCALE GENOMIC DNA]</scope>
    <source>
        <strain evidence="4 5">MMS20-SJTN17</strain>
    </source>
</reference>
<feature type="domain" description="GAF" evidence="3">
    <location>
        <begin position="43"/>
        <end position="176"/>
    </location>
</feature>
<comment type="catalytic activity">
    <reaction evidence="1">
        <text>ATP + protein L-histidine = ADP + protein N-phospho-L-histidine.</text>
        <dbReference type="EC" id="2.7.13.3"/>
    </reaction>
</comment>
<dbReference type="Proteomes" id="UP001430614">
    <property type="component" value="Unassembled WGS sequence"/>
</dbReference>
<protein>
    <recommendedName>
        <fullName evidence="2">histidine kinase</fullName>
        <ecNumber evidence="2">2.7.13.3</ecNumber>
    </recommendedName>
</protein>
<accession>A0ABS8KLY9</accession>
<dbReference type="EMBL" id="JAJITC010000027">
    <property type="protein sequence ID" value="MCC8405795.1"/>
    <property type="molecule type" value="Genomic_DNA"/>
</dbReference>
<dbReference type="SUPFAM" id="SSF55781">
    <property type="entry name" value="GAF domain-like"/>
    <property type="match status" value="1"/>
</dbReference>
<dbReference type="RefSeq" id="WP_230564549.1">
    <property type="nucleotide sequence ID" value="NZ_JAJITC010000027.1"/>
</dbReference>
<dbReference type="InterPro" id="IPR003018">
    <property type="entry name" value="GAF"/>
</dbReference>
<evidence type="ECO:0000256" key="2">
    <source>
        <dbReference type="ARBA" id="ARBA00012438"/>
    </source>
</evidence>
<gene>
    <name evidence="4" type="ORF">LJ655_28730</name>
</gene>
<dbReference type="Gene3D" id="3.30.450.40">
    <property type="match status" value="1"/>
</dbReference>
<proteinExistence type="predicted"/>